<dbReference type="Proteomes" id="UP000013523">
    <property type="component" value="Chromosome"/>
</dbReference>
<evidence type="ECO:0008006" key="4">
    <source>
        <dbReference type="Google" id="ProtNLM"/>
    </source>
</evidence>
<dbReference type="eggNOG" id="ENOG50322CW">
    <property type="taxonomic scope" value="Bacteria"/>
</dbReference>
<dbReference type="InterPro" id="IPR021338">
    <property type="entry name" value="DUF2953"/>
</dbReference>
<dbReference type="EMBL" id="CP003261">
    <property type="protein sequence ID" value="AGK97558.1"/>
    <property type="molecule type" value="Genomic_DNA"/>
</dbReference>
<name>R4K4R7_CLOPA</name>
<evidence type="ECO:0000313" key="2">
    <source>
        <dbReference type="EMBL" id="AGK97558.1"/>
    </source>
</evidence>
<organism evidence="2 3">
    <name type="scientific">Clostridium pasteurianum BC1</name>
    <dbReference type="NCBI Taxonomy" id="86416"/>
    <lineage>
        <taxon>Bacteria</taxon>
        <taxon>Bacillati</taxon>
        <taxon>Bacillota</taxon>
        <taxon>Clostridia</taxon>
        <taxon>Eubacteriales</taxon>
        <taxon>Clostridiaceae</taxon>
        <taxon>Clostridium</taxon>
    </lineage>
</organism>
<evidence type="ECO:0000313" key="3">
    <source>
        <dbReference type="Proteomes" id="UP000013523"/>
    </source>
</evidence>
<dbReference type="Pfam" id="PF11167">
    <property type="entry name" value="DUF2953"/>
    <property type="match status" value="1"/>
</dbReference>
<accession>R4K4R7</accession>
<dbReference type="STRING" id="86416.Clopa_2712"/>
<protein>
    <recommendedName>
        <fullName evidence="4">DUF2953 domain-containing protein</fullName>
    </recommendedName>
</protein>
<dbReference type="KEGG" id="cpas:Clopa_2712"/>
<dbReference type="HOGENOM" id="CLU_118473_1_0_9"/>
<proteinExistence type="predicted"/>
<keyword evidence="1" id="KW-0812">Transmembrane</keyword>
<feature type="transmembrane region" description="Helical" evidence="1">
    <location>
        <begin position="141"/>
        <end position="166"/>
    </location>
</feature>
<keyword evidence="1" id="KW-0472">Membrane</keyword>
<keyword evidence="1" id="KW-1133">Transmembrane helix</keyword>
<dbReference type="OrthoDB" id="1911140at2"/>
<evidence type="ECO:0000256" key="1">
    <source>
        <dbReference type="SAM" id="Phobius"/>
    </source>
</evidence>
<gene>
    <name evidence="2" type="ORF">Clopa_2712</name>
</gene>
<dbReference type="AlphaFoldDB" id="R4K4R7"/>
<dbReference type="PATRIC" id="fig|86416.3.peg.2701"/>
<sequence>MTIIIIISIIIFFPIPIHFKLHYYNNNLHTYIYGKEIGFRKRVTKNMKHDVRSKDFIGIIEKYYTTVKKIKLKLENSRLKPKLSFIFYMEYGTEDVAKTAIYFGILNSCSPFLYSLINKFFNVKKFKFSVEPNFKKSKIDLVLKSILQISIVNTIYIVILILFGFIKDKKLKNLKFTHPKEEL</sequence>
<dbReference type="RefSeq" id="WP_015615855.1">
    <property type="nucleotide sequence ID" value="NC_021182.1"/>
</dbReference>
<reference evidence="2 3" key="1">
    <citation type="submission" date="2012-01" db="EMBL/GenBank/DDBJ databases">
        <title>Complete sequence of chromosome of Clostridium pasteurianum BC1.</title>
        <authorList>
            <consortium name="US DOE Joint Genome Institute"/>
            <person name="Lucas S."/>
            <person name="Han J."/>
            <person name="Lapidus A."/>
            <person name="Cheng J.-F."/>
            <person name="Goodwin L."/>
            <person name="Pitluck S."/>
            <person name="Peters L."/>
            <person name="Mikhailova N."/>
            <person name="Teshima H."/>
            <person name="Detter J.C."/>
            <person name="Han C."/>
            <person name="Tapia R."/>
            <person name="Land M."/>
            <person name="Hauser L."/>
            <person name="Kyrpides N."/>
            <person name="Ivanova N."/>
            <person name="Pagani I."/>
            <person name="Dunn J."/>
            <person name="Taghavi S."/>
            <person name="Francis A."/>
            <person name="van der Lelie D."/>
            <person name="Woyke T."/>
        </authorList>
    </citation>
    <scope>NUCLEOTIDE SEQUENCE [LARGE SCALE GENOMIC DNA]</scope>
    <source>
        <strain evidence="2 3">BC1</strain>
    </source>
</reference>
<feature type="transmembrane region" description="Helical" evidence="1">
    <location>
        <begin position="99"/>
        <end position="121"/>
    </location>
</feature>
<keyword evidence="3" id="KW-1185">Reference proteome</keyword>